<dbReference type="InterPro" id="IPR001878">
    <property type="entry name" value="Znf_CCHC"/>
</dbReference>
<organism evidence="3 4">
    <name type="scientific">Acer yangbiense</name>
    <dbReference type="NCBI Taxonomy" id="1000413"/>
    <lineage>
        <taxon>Eukaryota</taxon>
        <taxon>Viridiplantae</taxon>
        <taxon>Streptophyta</taxon>
        <taxon>Embryophyta</taxon>
        <taxon>Tracheophyta</taxon>
        <taxon>Spermatophyta</taxon>
        <taxon>Magnoliopsida</taxon>
        <taxon>eudicotyledons</taxon>
        <taxon>Gunneridae</taxon>
        <taxon>Pentapetalae</taxon>
        <taxon>rosids</taxon>
        <taxon>malvids</taxon>
        <taxon>Sapindales</taxon>
        <taxon>Sapindaceae</taxon>
        <taxon>Hippocastanoideae</taxon>
        <taxon>Acereae</taxon>
        <taxon>Acer</taxon>
    </lineage>
</organism>
<dbReference type="PANTHER" id="PTHR35317">
    <property type="entry name" value="OS04G0629600 PROTEIN"/>
    <property type="match status" value="1"/>
</dbReference>
<comment type="caution">
    <text evidence="3">The sequence shown here is derived from an EMBL/GenBank/DDBJ whole genome shotgun (WGS) entry which is preliminary data.</text>
</comment>
<gene>
    <name evidence="3" type="ORF">EZV62_010366</name>
</gene>
<evidence type="ECO:0000313" key="4">
    <source>
        <dbReference type="Proteomes" id="UP000323000"/>
    </source>
</evidence>
<dbReference type="SUPFAM" id="SSF57756">
    <property type="entry name" value="Retrovirus zinc finger-like domains"/>
    <property type="match status" value="1"/>
</dbReference>
<keyword evidence="4" id="KW-1185">Reference proteome</keyword>
<dbReference type="GO" id="GO:0008270">
    <property type="term" value="F:zinc ion binding"/>
    <property type="evidence" value="ECO:0007669"/>
    <property type="project" value="InterPro"/>
</dbReference>
<proteinExistence type="predicted"/>
<name>A0A5C7I4H8_9ROSI</name>
<dbReference type="PANTHER" id="PTHR35317:SF31">
    <property type="entry name" value="DUF4219 DOMAIN-CONTAINING PROTEIN"/>
    <property type="match status" value="1"/>
</dbReference>
<protein>
    <recommendedName>
        <fullName evidence="2">CCHC-type domain-containing protein</fullName>
    </recommendedName>
</protein>
<dbReference type="OrthoDB" id="1002045at2759"/>
<dbReference type="AlphaFoldDB" id="A0A5C7I4H8"/>
<evidence type="ECO:0000259" key="2">
    <source>
        <dbReference type="SMART" id="SM00343"/>
    </source>
</evidence>
<dbReference type="InterPro" id="IPR036875">
    <property type="entry name" value="Znf_CCHC_sf"/>
</dbReference>
<sequence>MSESMATSSNATLHVPRFSGENYQIWTVKMKSYMKAFGLWDYVNEDKQVPPLRANPTIAQMKQHEEEKMKRDKAITCLYSALSDSVFTSIMHLDIAKLIWDKLKERFEGSERVRLVKPLTLKREFEMLRMKEGETVKDYSSKLSELVNQIRLYGNTIEDHKVVEKMLVSLPDKFEAKVSDIEESCDLKALTVSEMVSKLQAQEQRLAIKNGDEMEGAFQARHKGNQPFKKDQKKQGSGPRNGDKKGKAKLDSSSAEGGARNKFPSCSTCKRTNHLAKDCWYKGKPQIQCNYCKKWGHKESYCRAKPNQQTKQPAQQANFTDEQTLDDHLFMVT</sequence>
<evidence type="ECO:0000256" key="1">
    <source>
        <dbReference type="SAM" id="MobiDB-lite"/>
    </source>
</evidence>
<feature type="domain" description="CCHC-type" evidence="2">
    <location>
        <begin position="265"/>
        <end position="281"/>
    </location>
</feature>
<accession>A0A5C7I4H8</accession>
<dbReference type="Proteomes" id="UP000323000">
    <property type="component" value="Chromosome 4"/>
</dbReference>
<dbReference type="GO" id="GO:0003676">
    <property type="term" value="F:nucleic acid binding"/>
    <property type="evidence" value="ECO:0007669"/>
    <property type="project" value="InterPro"/>
</dbReference>
<feature type="region of interest" description="Disordered" evidence="1">
    <location>
        <begin position="220"/>
        <end position="263"/>
    </location>
</feature>
<reference evidence="4" key="1">
    <citation type="journal article" date="2019" name="Gigascience">
        <title>De novo genome assembly of the endangered Acer yangbiense, a plant species with extremely small populations endemic to Yunnan Province, China.</title>
        <authorList>
            <person name="Yang J."/>
            <person name="Wariss H.M."/>
            <person name="Tao L."/>
            <person name="Zhang R."/>
            <person name="Yun Q."/>
            <person name="Hollingsworth P."/>
            <person name="Dao Z."/>
            <person name="Luo G."/>
            <person name="Guo H."/>
            <person name="Ma Y."/>
            <person name="Sun W."/>
        </authorList>
    </citation>
    <scope>NUCLEOTIDE SEQUENCE [LARGE SCALE GENOMIC DNA]</scope>
    <source>
        <strain evidence="4">cv. Malutang</strain>
    </source>
</reference>
<dbReference type="Pfam" id="PF14223">
    <property type="entry name" value="Retrotran_gag_2"/>
    <property type="match status" value="1"/>
</dbReference>
<feature type="domain" description="CCHC-type" evidence="2">
    <location>
        <begin position="288"/>
        <end position="304"/>
    </location>
</feature>
<feature type="compositionally biased region" description="Basic and acidic residues" evidence="1">
    <location>
        <begin position="241"/>
        <end position="250"/>
    </location>
</feature>
<dbReference type="Gene3D" id="4.10.60.10">
    <property type="entry name" value="Zinc finger, CCHC-type"/>
    <property type="match status" value="1"/>
</dbReference>
<dbReference type="EMBL" id="VAHF01000004">
    <property type="protein sequence ID" value="TXG63372.1"/>
    <property type="molecule type" value="Genomic_DNA"/>
</dbReference>
<dbReference type="SMART" id="SM00343">
    <property type="entry name" value="ZnF_C2HC"/>
    <property type="match status" value="2"/>
</dbReference>
<evidence type="ECO:0000313" key="3">
    <source>
        <dbReference type="EMBL" id="TXG63372.1"/>
    </source>
</evidence>